<sequence length="286" mass="28576">MIYMTGAWNFGGPGGFAIPQTTVTLDMPSDVSGDQIRGLIGQTAGGGELVFPVEPNGGIGDGAGPIPLGSPMPVEPDGGIGDGAGPIPLEDPMPVEPDGGIGDGAGPIPDGEGETGADDGEVTIMPVEPDGGIGDGAGPIPDGEGETGADDGEVTIMPVEPGGGIGDGAGPPPDADIDPVEENIIEGGGEGTKADDTFIASEEADTFIFQAGHGNDTVHGFDVTEDRLDFSGTEIDFTDLESLLAHTFDQVDEGVVFGVYIETGEGTSVYLDGVSSADLASAMIDF</sequence>
<evidence type="ECO:0000313" key="2">
    <source>
        <dbReference type="EMBL" id="MFC4348842.1"/>
    </source>
</evidence>
<dbReference type="Gene3D" id="2.150.10.10">
    <property type="entry name" value="Serralysin-like metalloprotease, C-terminal"/>
    <property type="match status" value="1"/>
</dbReference>
<gene>
    <name evidence="2" type="ORF">ACFO5Q_13395</name>
</gene>
<proteinExistence type="predicted"/>
<dbReference type="EMBL" id="JBHSCR010000014">
    <property type="protein sequence ID" value="MFC4348842.1"/>
    <property type="molecule type" value="Genomic_DNA"/>
</dbReference>
<dbReference type="Proteomes" id="UP001595776">
    <property type="component" value="Unassembled WGS sequence"/>
</dbReference>
<organism evidence="2 3">
    <name type="scientific">Kordiimonas lipolytica</name>
    <dbReference type="NCBI Taxonomy" id="1662421"/>
    <lineage>
        <taxon>Bacteria</taxon>
        <taxon>Pseudomonadati</taxon>
        <taxon>Pseudomonadota</taxon>
        <taxon>Alphaproteobacteria</taxon>
        <taxon>Kordiimonadales</taxon>
        <taxon>Kordiimonadaceae</taxon>
        <taxon>Kordiimonas</taxon>
    </lineage>
</organism>
<evidence type="ECO:0000313" key="3">
    <source>
        <dbReference type="Proteomes" id="UP001595776"/>
    </source>
</evidence>
<protein>
    <submittedName>
        <fullName evidence="2">Uncharacterized protein</fullName>
    </submittedName>
</protein>
<evidence type="ECO:0000256" key="1">
    <source>
        <dbReference type="SAM" id="MobiDB-lite"/>
    </source>
</evidence>
<dbReference type="InterPro" id="IPR011049">
    <property type="entry name" value="Serralysin-like_metalloprot_C"/>
</dbReference>
<feature type="region of interest" description="Disordered" evidence="1">
    <location>
        <begin position="99"/>
        <end position="118"/>
    </location>
</feature>
<dbReference type="RefSeq" id="WP_380084381.1">
    <property type="nucleotide sequence ID" value="NZ_JBHSCR010000014.1"/>
</dbReference>
<comment type="caution">
    <text evidence="2">The sequence shown here is derived from an EMBL/GenBank/DDBJ whole genome shotgun (WGS) entry which is preliminary data.</text>
</comment>
<dbReference type="SUPFAM" id="SSF51120">
    <property type="entry name" value="beta-Roll"/>
    <property type="match status" value="1"/>
</dbReference>
<keyword evidence="3" id="KW-1185">Reference proteome</keyword>
<accession>A0ABV8UCB3</accession>
<reference evidence="3" key="1">
    <citation type="journal article" date="2019" name="Int. J. Syst. Evol. Microbiol.">
        <title>The Global Catalogue of Microorganisms (GCM) 10K type strain sequencing project: providing services to taxonomists for standard genome sequencing and annotation.</title>
        <authorList>
            <consortium name="The Broad Institute Genomics Platform"/>
            <consortium name="The Broad Institute Genome Sequencing Center for Infectious Disease"/>
            <person name="Wu L."/>
            <person name="Ma J."/>
        </authorList>
    </citation>
    <scope>NUCLEOTIDE SEQUENCE [LARGE SCALE GENOMIC DNA]</scope>
    <source>
        <strain evidence="3">CGMCC 1.15304</strain>
    </source>
</reference>
<name>A0ABV8UCB3_9PROT</name>